<proteinExistence type="predicted"/>
<feature type="region of interest" description="Disordered" evidence="1">
    <location>
        <begin position="1"/>
        <end position="146"/>
    </location>
</feature>
<feature type="compositionally biased region" description="Basic and acidic residues" evidence="1">
    <location>
        <begin position="103"/>
        <end position="114"/>
    </location>
</feature>
<feature type="compositionally biased region" description="Basic and acidic residues" evidence="1">
    <location>
        <begin position="74"/>
        <end position="87"/>
    </location>
</feature>
<evidence type="ECO:0000313" key="2">
    <source>
        <dbReference type="EMBL" id="PIT88660.1"/>
    </source>
</evidence>
<protein>
    <submittedName>
        <fullName evidence="2">Uncharacterized protein</fullName>
    </submittedName>
</protein>
<dbReference type="AlphaFoldDB" id="A0A2M6W7A6"/>
<reference evidence="3" key="1">
    <citation type="submission" date="2017-09" db="EMBL/GenBank/DDBJ databases">
        <title>Depth-based differentiation of microbial function through sediment-hosted aquifers and enrichment of novel symbionts in the deep terrestrial subsurface.</title>
        <authorList>
            <person name="Probst A.J."/>
            <person name="Ladd B."/>
            <person name="Jarett J.K."/>
            <person name="Geller-Mcgrath D.E."/>
            <person name="Sieber C.M.K."/>
            <person name="Emerson J.B."/>
            <person name="Anantharaman K."/>
            <person name="Thomas B.C."/>
            <person name="Malmstrom R."/>
            <person name="Stieglmeier M."/>
            <person name="Klingl A."/>
            <person name="Woyke T."/>
            <person name="Ryan C.M."/>
            <person name="Banfield J.F."/>
        </authorList>
    </citation>
    <scope>NUCLEOTIDE SEQUENCE [LARGE SCALE GENOMIC DNA]</scope>
</reference>
<gene>
    <name evidence="2" type="ORF">COU29_02735</name>
</gene>
<organism evidence="2 3">
    <name type="scientific">Candidatus Magasanikbacteria bacterium CG10_big_fil_rev_8_21_14_0_10_36_32</name>
    <dbReference type="NCBI Taxonomy" id="1974646"/>
    <lineage>
        <taxon>Bacteria</taxon>
        <taxon>Candidatus Magasanikiibacteriota</taxon>
    </lineage>
</organism>
<accession>A0A2M6W7A6</accession>
<name>A0A2M6W7A6_9BACT</name>
<dbReference type="EMBL" id="PFBV01000003">
    <property type="protein sequence ID" value="PIT88660.1"/>
    <property type="molecule type" value="Genomic_DNA"/>
</dbReference>
<feature type="compositionally biased region" description="Basic residues" evidence="1">
    <location>
        <begin position="115"/>
        <end position="125"/>
    </location>
</feature>
<comment type="caution">
    <text evidence="2">The sequence shown here is derived from an EMBL/GenBank/DDBJ whole genome shotgun (WGS) entry which is preliminary data.</text>
</comment>
<evidence type="ECO:0000313" key="3">
    <source>
        <dbReference type="Proteomes" id="UP000231426"/>
    </source>
</evidence>
<evidence type="ECO:0000256" key="1">
    <source>
        <dbReference type="SAM" id="MobiDB-lite"/>
    </source>
</evidence>
<dbReference type="Proteomes" id="UP000231426">
    <property type="component" value="Unassembled WGS sequence"/>
</dbReference>
<sequence length="146" mass="15853">MADAALGHRAVHPQGRGFRALGQTGGPEEARHVRPVRPPGARNGRQDLQALGHHEDRGRAQGQGRGKASGEGGGEFRGRARGSEGQDRPALQPRTQPGTEQGPLHRQEEGEGRPRGRVRRRHQRRPGVVLFHKGARGGNGRYSRIS</sequence>
<feature type="compositionally biased region" description="Gly residues" evidence="1">
    <location>
        <begin position="61"/>
        <end position="73"/>
    </location>
</feature>